<gene>
    <name evidence="1" type="primary">dhbE_3</name>
    <name evidence="1" type="ORF">NCTC9695_02070</name>
</gene>
<dbReference type="EC" id="6.3.2.-" evidence="1"/>
<evidence type="ECO:0000313" key="1">
    <source>
        <dbReference type="EMBL" id="VEB41637.1"/>
    </source>
</evidence>
<dbReference type="Proteomes" id="UP000275777">
    <property type="component" value="Chromosome"/>
</dbReference>
<organism evidence="1 2">
    <name type="scientific">Chromobacterium violaceum</name>
    <dbReference type="NCBI Taxonomy" id="536"/>
    <lineage>
        <taxon>Bacteria</taxon>
        <taxon>Pseudomonadati</taxon>
        <taxon>Pseudomonadota</taxon>
        <taxon>Betaproteobacteria</taxon>
        <taxon>Neisseriales</taxon>
        <taxon>Chromobacteriaceae</taxon>
        <taxon>Chromobacterium</taxon>
    </lineage>
</organism>
<dbReference type="Gene3D" id="3.40.50.12780">
    <property type="entry name" value="N-terminal domain of ligase-like"/>
    <property type="match status" value="1"/>
</dbReference>
<sequence length="51" mass="5257">MFHAGGAVVLAPNPEALACFALVERHRVDIAALVPPAVALWLQAAPAARPS</sequence>
<protein>
    <submittedName>
        <fullName evidence="1">2,3-dihydroxybenzoate-AMP ligase</fullName>
        <ecNumber evidence="1">6.3.2.-</ecNumber>
    </submittedName>
</protein>
<dbReference type="InterPro" id="IPR042099">
    <property type="entry name" value="ANL_N_sf"/>
</dbReference>
<name>A0A447T9T4_CHRVL</name>
<keyword evidence="1" id="KW-0436">Ligase</keyword>
<dbReference type="EMBL" id="LR134182">
    <property type="protein sequence ID" value="VEB41637.1"/>
    <property type="molecule type" value="Genomic_DNA"/>
</dbReference>
<reference evidence="1 2" key="1">
    <citation type="submission" date="2018-12" db="EMBL/GenBank/DDBJ databases">
        <authorList>
            <consortium name="Pathogen Informatics"/>
        </authorList>
    </citation>
    <scope>NUCLEOTIDE SEQUENCE [LARGE SCALE GENOMIC DNA]</scope>
    <source>
        <strain evidence="1 2">NCTC9695</strain>
    </source>
</reference>
<accession>A0A447T9T4</accession>
<dbReference type="GO" id="GO:0016874">
    <property type="term" value="F:ligase activity"/>
    <property type="evidence" value="ECO:0007669"/>
    <property type="project" value="UniProtKB-KW"/>
</dbReference>
<dbReference type="AlphaFoldDB" id="A0A447T9T4"/>
<proteinExistence type="predicted"/>
<evidence type="ECO:0000313" key="2">
    <source>
        <dbReference type="Proteomes" id="UP000275777"/>
    </source>
</evidence>
<dbReference type="SUPFAM" id="SSF56801">
    <property type="entry name" value="Acetyl-CoA synthetase-like"/>
    <property type="match status" value="1"/>
</dbReference>